<dbReference type="Proteomes" id="UP000011135">
    <property type="component" value="Unassembled WGS sequence"/>
</dbReference>
<evidence type="ECO:0000313" key="1">
    <source>
        <dbReference type="EMBL" id="ELR68542.1"/>
    </source>
</evidence>
<dbReference type="AlphaFoldDB" id="L8JMC5"/>
<reference evidence="1 2" key="1">
    <citation type="submission" date="2012-12" db="EMBL/GenBank/DDBJ databases">
        <title>Genome assembly of Fulvivirga imtechensis AK7.</title>
        <authorList>
            <person name="Nupur N."/>
            <person name="Khatri I."/>
            <person name="Kumar R."/>
            <person name="Subramanian S."/>
            <person name="Pinnaka A."/>
        </authorList>
    </citation>
    <scope>NUCLEOTIDE SEQUENCE [LARGE SCALE GENOMIC DNA]</scope>
    <source>
        <strain evidence="1 2">AK7</strain>
    </source>
</reference>
<evidence type="ECO:0000313" key="2">
    <source>
        <dbReference type="Proteomes" id="UP000011135"/>
    </source>
</evidence>
<dbReference type="EMBL" id="AMZN01000110">
    <property type="protein sequence ID" value="ELR68542.1"/>
    <property type="molecule type" value="Genomic_DNA"/>
</dbReference>
<gene>
    <name evidence="1" type="ORF">C900_00283</name>
</gene>
<organism evidence="1 2">
    <name type="scientific">Fulvivirga imtechensis AK7</name>
    <dbReference type="NCBI Taxonomy" id="1237149"/>
    <lineage>
        <taxon>Bacteria</taxon>
        <taxon>Pseudomonadati</taxon>
        <taxon>Bacteroidota</taxon>
        <taxon>Cytophagia</taxon>
        <taxon>Cytophagales</taxon>
        <taxon>Fulvivirgaceae</taxon>
        <taxon>Fulvivirga</taxon>
    </lineage>
</organism>
<accession>L8JMC5</accession>
<proteinExistence type="predicted"/>
<sequence length="45" mass="5235">MSFIHNIINFAGKKRTARSSCDNRAVNLKPKLKHYYLLNADRKNS</sequence>
<name>L8JMC5_9BACT</name>
<comment type="caution">
    <text evidence="1">The sequence shown here is derived from an EMBL/GenBank/DDBJ whole genome shotgun (WGS) entry which is preliminary data.</text>
</comment>
<keyword evidence="2" id="KW-1185">Reference proteome</keyword>
<protein>
    <submittedName>
        <fullName evidence="1">Uncharacterized protein</fullName>
    </submittedName>
</protein>